<dbReference type="Pfam" id="PF00881">
    <property type="entry name" value="Nitroreductase"/>
    <property type="match status" value="2"/>
</dbReference>
<dbReference type="Gene3D" id="3.40.109.10">
    <property type="entry name" value="NADH Oxidase"/>
    <property type="match status" value="1"/>
</dbReference>
<feature type="domain" description="Nitroreductase" evidence="1">
    <location>
        <begin position="71"/>
        <end position="153"/>
    </location>
</feature>
<dbReference type="InterPro" id="IPR050627">
    <property type="entry name" value="Nitroreductase/BluB"/>
</dbReference>
<dbReference type="Proteomes" id="UP000298602">
    <property type="component" value="Chromosome"/>
</dbReference>
<proteinExistence type="predicted"/>
<dbReference type="PANTHER" id="PTHR23026:SF123">
    <property type="entry name" value="NAD(P)H NITROREDUCTASE RV3131-RELATED"/>
    <property type="match status" value="1"/>
</dbReference>
<dbReference type="EMBL" id="CP040098">
    <property type="protein sequence ID" value="QCQ21201.1"/>
    <property type="molecule type" value="Genomic_DNA"/>
</dbReference>
<name>A0A4V1ERC9_9BACT</name>
<dbReference type="OrthoDB" id="9809288at2"/>
<keyword evidence="3" id="KW-1185">Reference proteome</keyword>
<evidence type="ECO:0000259" key="1">
    <source>
        <dbReference type="Pfam" id="PF00881"/>
    </source>
</evidence>
<dbReference type="InterPro" id="IPR000415">
    <property type="entry name" value="Nitroreductase-like"/>
</dbReference>
<dbReference type="SUPFAM" id="SSF55469">
    <property type="entry name" value="FMN-dependent nitroreductase-like"/>
    <property type="match status" value="1"/>
</dbReference>
<dbReference type="PANTHER" id="PTHR23026">
    <property type="entry name" value="NADPH NITROREDUCTASE"/>
    <property type="match status" value="1"/>
</dbReference>
<evidence type="ECO:0000313" key="2">
    <source>
        <dbReference type="EMBL" id="QCQ21201.1"/>
    </source>
</evidence>
<dbReference type="KEGG" id="dax:FDQ92_02735"/>
<dbReference type="CDD" id="cd02062">
    <property type="entry name" value="Nitro_FMN_reductase"/>
    <property type="match status" value="1"/>
</dbReference>
<dbReference type="RefSeq" id="WP_137423170.1">
    <property type="nucleotide sequence ID" value="NZ_CP040098.1"/>
</dbReference>
<dbReference type="AlphaFoldDB" id="A0A4V1ERC9"/>
<reference evidence="2 3" key="1">
    <citation type="submission" date="2019-05" db="EMBL/GenBank/DDBJ databases">
        <title>The Complete Genome Sequence of the n-alkane-degrading Desulfoglaeba alkanexedens ALDC reveals multiple alkylsuccinate synthase gene clusters.</title>
        <authorList>
            <person name="Callaghan A.V."/>
            <person name="Davidova I.A."/>
            <person name="Duncan K.E."/>
            <person name="Morris B."/>
            <person name="McInerney M.J."/>
        </authorList>
    </citation>
    <scope>NUCLEOTIDE SEQUENCE [LARGE SCALE GENOMIC DNA]</scope>
    <source>
        <strain evidence="2 3">ALDC</strain>
    </source>
</reference>
<feature type="domain" description="Nitroreductase" evidence="1">
    <location>
        <begin position="14"/>
        <end position="68"/>
    </location>
</feature>
<evidence type="ECO:0000313" key="3">
    <source>
        <dbReference type="Proteomes" id="UP000298602"/>
    </source>
</evidence>
<gene>
    <name evidence="2" type="ORF">FDQ92_02735</name>
</gene>
<reference evidence="2 3" key="2">
    <citation type="submission" date="2019-05" db="EMBL/GenBank/DDBJ databases">
        <authorList>
            <person name="Suflita J.M."/>
            <person name="Marks C.R."/>
        </authorList>
    </citation>
    <scope>NUCLEOTIDE SEQUENCE [LARGE SCALE GENOMIC DNA]</scope>
    <source>
        <strain evidence="2 3">ALDC</strain>
    </source>
</reference>
<sequence>MDHSRPEPTVLQAIRERRSVRHFLDAPVDRDLIREVLQAACWAPSGLNNQPWRFAVVRDPELKEKIAGLTRYSETMRQAAVLIPVFLDHETSYDYVKDCQAVGAAIQNMLLAIHARGLGAVWIGEILKNKDKVRDALELPERLELMAVVAVGHPAHRKQSSHRRPLEEVVVLER</sequence>
<protein>
    <submittedName>
        <fullName evidence="2">Nitroreductase family protein</fullName>
    </submittedName>
</protein>
<organism evidence="2 3">
    <name type="scientific">Desulfoglaeba alkanexedens ALDC</name>
    <dbReference type="NCBI Taxonomy" id="980445"/>
    <lineage>
        <taxon>Bacteria</taxon>
        <taxon>Pseudomonadati</taxon>
        <taxon>Thermodesulfobacteriota</taxon>
        <taxon>Syntrophobacteria</taxon>
        <taxon>Syntrophobacterales</taxon>
        <taxon>Syntrophobacteraceae</taxon>
        <taxon>Desulfoglaeba</taxon>
    </lineage>
</organism>
<dbReference type="GO" id="GO:0016491">
    <property type="term" value="F:oxidoreductase activity"/>
    <property type="evidence" value="ECO:0007669"/>
    <property type="project" value="InterPro"/>
</dbReference>
<accession>A0A4V1ERC9</accession>
<dbReference type="InterPro" id="IPR029479">
    <property type="entry name" value="Nitroreductase"/>
</dbReference>